<feature type="transmembrane region" description="Helical" evidence="1">
    <location>
        <begin position="38"/>
        <end position="59"/>
    </location>
</feature>
<reference evidence="2" key="2">
    <citation type="journal article" date="2021" name="PeerJ">
        <title>Extensive microbial diversity within the chicken gut microbiome revealed by metagenomics and culture.</title>
        <authorList>
            <person name="Gilroy R."/>
            <person name="Ravi A."/>
            <person name="Getino M."/>
            <person name="Pursley I."/>
            <person name="Horton D.L."/>
            <person name="Alikhan N.F."/>
            <person name="Baker D."/>
            <person name="Gharbi K."/>
            <person name="Hall N."/>
            <person name="Watson M."/>
            <person name="Adriaenssens E.M."/>
            <person name="Foster-Nyarko E."/>
            <person name="Jarju S."/>
            <person name="Secka A."/>
            <person name="Antonio M."/>
            <person name="Oren A."/>
            <person name="Chaudhuri R.R."/>
            <person name="La Ragione R."/>
            <person name="Hildebrand F."/>
            <person name="Pallen M.J."/>
        </authorList>
    </citation>
    <scope>NUCLEOTIDE SEQUENCE</scope>
    <source>
        <strain evidence="2">CHK191-8634</strain>
    </source>
</reference>
<keyword evidence="1" id="KW-1133">Transmembrane helix</keyword>
<feature type="transmembrane region" description="Helical" evidence="1">
    <location>
        <begin position="6"/>
        <end position="26"/>
    </location>
</feature>
<comment type="caution">
    <text evidence="2">The sequence shown here is derived from an EMBL/GenBank/DDBJ whole genome shotgun (WGS) entry which is preliminary data.</text>
</comment>
<feature type="transmembrane region" description="Helical" evidence="1">
    <location>
        <begin position="65"/>
        <end position="86"/>
    </location>
</feature>
<evidence type="ECO:0000256" key="1">
    <source>
        <dbReference type="SAM" id="Phobius"/>
    </source>
</evidence>
<reference evidence="2" key="1">
    <citation type="submission" date="2020-10" db="EMBL/GenBank/DDBJ databases">
        <authorList>
            <person name="Gilroy R."/>
        </authorList>
    </citation>
    <scope>NUCLEOTIDE SEQUENCE</scope>
    <source>
        <strain evidence="2">CHK191-8634</strain>
    </source>
</reference>
<keyword evidence="1" id="KW-0812">Transmembrane</keyword>
<dbReference type="AlphaFoldDB" id="A0A9D1LLN7"/>
<name>A0A9D1LLN7_9CLOT</name>
<gene>
    <name evidence="2" type="ORF">IAB67_06125</name>
</gene>
<dbReference type="Proteomes" id="UP000824073">
    <property type="component" value="Unassembled WGS sequence"/>
</dbReference>
<evidence type="ECO:0000313" key="2">
    <source>
        <dbReference type="EMBL" id="HIU43856.1"/>
    </source>
</evidence>
<dbReference type="EMBL" id="DVMR01000050">
    <property type="protein sequence ID" value="HIU43856.1"/>
    <property type="molecule type" value="Genomic_DNA"/>
</dbReference>
<proteinExistence type="predicted"/>
<accession>A0A9D1LLN7</accession>
<protein>
    <submittedName>
        <fullName evidence="2">Phage holin family protein</fullName>
    </submittedName>
</protein>
<evidence type="ECO:0000313" key="3">
    <source>
        <dbReference type="Proteomes" id="UP000824073"/>
    </source>
</evidence>
<sequence length="95" mass="9997">MDYLSNFIKPELLVLIPVLYIAGAGLKRSQSFADNAIPLVLGVCGVVLALAYVLGTSALSGWRDVLIAAFTAVTQGILCAGASVYVNQLIKQAEK</sequence>
<dbReference type="Pfam" id="PF16079">
    <property type="entry name" value="Phage_holin_5_2"/>
    <property type="match status" value="1"/>
</dbReference>
<dbReference type="InterPro" id="IPR032111">
    <property type="entry name" value="Clostridium_phage_holin"/>
</dbReference>
<keyword evidence="1" id="KW-0472">Membrane</keyword>
<organism evidence="2 3">
    <name type="scientific">Candidatus Ventrousia excrementavium</name>
    <dbReference type="NCBI Taxonomy" id="2840961"/>
    <lineage>
        <taxon>Bacteria</taxon>
        <taxon>Bacillati</taxon>
        <taxon>Bacillota</taxon>
        <taxon>Clostridia</taxon>
        <taxon>Eubacteriales</taxon>
        <taxon>Clostridiaceae</taxon>
        <taxon>Clostridiaceae incertae sedis</taxon>
        <taxon>Candidatus Ventrousia</taxon>
    </lineage>
</organism>